<evidence type="ECO:0000256" key="7">
    <source>
        <dbReference type="SAM" id="MobiDB-lite"/>
    </source>
</evidence>
<gene>
    <name evidence="8" type="ORF">COCSUDRAFT_54686</name>
</gene>
<dbReference type="GeneID" id="17037400"/>
<evidence type="ECO:0000256" key="5">
    <source>
        <dbReference type="ARBA" id="ARBA00023274"/>
    </source>
</evidence>
<dbReference type="Pfam" id="PF08293">
    <property type="entry name" value="MRP-S33"/>
    <property type="match status" value="1"/>
</dbReference>
<evidence type="ECO:0000256" key="4">
    <source>
        <dbReference type="ARBA" id="ARBA00023128"/>
    </source>
</evidence>
<name>I0YM13_COCSC</name>
<evidence type="ECO:0000256" key="6">
    <source>
        <dbReference type="ARBA" id="ARBA00035132"/>
    </source>
</evidence>
<dbReference type="OrthoDB" id="6495301at2759"/>
<dbReference type="PANTHER" id="PTHR13362">
    <property type="entry name" value="MITOCHONDRIAL RIBOSOMAL PROTEIN S33"/>
    <property type="match status" value="1"/>
</dbReference>
<dbReference type="GO" id="GO:0005739">
    <property type="term" value="C:mitochondrion"/>
    <property type="evidence" value="ECO:0007669"/>
    <property type="project" value="UniProtKB-SubCell"/>
</dbReference>
<organism evidence="8 9">
    <name type="scientific">Coccomyxa subellipsoidea (strain C-169)</name>
    <name type="common">Green microalga</name>
    <dbReference type="NCBI Taxonomy" id="574566"/>
    <lineage>
        <taxon>Eukaryota</taxon>
        <taxon>Viridiplantae</taxon>
        <taxon>Chlorophyta</taxon>
        <taxon>core chlorophytes</taxon>
        <taxon>Trebouxiophyceae</taxon>
        <taxon>Trebouxiophyceae incertae sedis</taxon>
        <taxon>Coccomyxaceae</taxon>
        <taxon>Coccomyxa</taxon>
        <taxon>Coccomyxa subellipsoidea</taxon>
    </lineage>
</organism>
<proteinExistence type="inferred from homology"/>
<evidence type="ECO:0000256" key="3">
    <source>
        <dbReference type="ARBA" id="ARBA00022980"/>
    </source>
</evidence>
<protein>
    <recommendedName>
        <fullName evidence="6">Small ribosomal subunit protein mS33</fullName>
    </recommendedName>
</protein>
<keyword evidence="9" id="KW-1185">Reference proteome</keyword>
<dbReference type="STRING" id="574566.I0YM13"/>
<keyword evidence="5" id="KW-0687">Ribonucleoprotein</keyword>
<comment type="similarity">
    <text evidence="2">Belongs to the mitochondrion-specific ribosomal protein mS33 family.</text>
</comment>
<comment type="caution">
    <text evidence="8">The sequence shown here is derived from an EMBL/GenBank/DDBJ whole genome shotgun (WGS) entry which is preliminary data.</text>
</comment>
<evidence type="ECO:0000313" key="9">
    <source>
        <dbReference type="Proteomes" id="UP000007264"/>
    </source>
</evidence>
<comment type="subcellular location">
    <subcellularLocation>
        <location evidence="1">Mitochondrion</location>
    </subcellularLocation>
</comment>
<dbReference type="KEGG" id="csl:COCSUDRAFT_54686"/>
<reference evidence="8 9" key="1">
    <citation type="journal article" date="2012" name="Genome Biol.">
        <title>The genome of the polar eukaryotic microalga coccomyxa subellipsoidea reveals traits of cold adaptation.</title>
        <authorList>
            <person name="Blanc G."/>
            <person name="Agarkova I."/>
            <person name="Grimwood J."/>
            <person name="Kuo A."/>
            <person name="Brueggeman A."/>
            <person name="Dunigan D."/>
            <person name="Gurnon J."/>
            <person name="Ladunga I."/>
            <person name="Lindquist E."/>
            <person name="Lucas S."/>
            <person name="Pangilinan J."/>
            <person name="Proschold T."/>
            <person name="Salamov A."/>
            <person name="Schmutz J."/>
            <person name="Weeks D."/>
            <person name="Yamada T."/>
            <person name="Claverie J.M."/>
            <person name="Grigoriev I."/>
            <person name="Van Etten J."/>
            <person name="Lomsadze A."/>
            <person name="Borodovsky M."/>
        </authorList>
    </citation>
    <scope>NUCLEOTIDE SEQUENCE [LARGE SCALE GENOMIC DNA]</scope>
    <source>
        <strain evidence="8 9">C-169</strain>
    </source>
</reference>
<dbReference type="eggNOG" id="KOG4844">
    <property type="taxonomic scope" value="Eukaryota"/>
</dbReference>
<dbReference type="RefSeq" id="XP_005643976.1">
    <property type="nucleotide sequence ID" value="XM_005643919.1"/>
</dbReference>
<sequence>MLARRALALWRRIAGTSLSENLNNCKPFCAPHSTSASTQESLEEIRARIFGNHIGNNLRSGRKLLRKRLIGEKVASYYPEPISKIDPMFVDMDLERKKMKLDKLKRRGKAPPKKGQGKRATKAKKR</sequence>
<keyword evidence="3" id="KW-0689">Ribosomal protein</keyword>
<feature type="region of interest" description="Disordered" evidence="7">
    <location>
        <begin position="100"/>
        <end position="126"/>
    </location>
</feature>
<dbReference type="PANTHER" id="PTHR13362:SF2">
    <property type="entry name" value="SMALL RIBOSOMAL SUBUNIT PROTEIN MS33"/>
    <property type="match status" value="1"/>
</dbReference>
<dbReference type="GO" id="GO:1990904">
    <property type="term" value="C:ribonucleoprotein complex"/>
    <property type="evidence" value="ECO:0007669"/>
    <property type="project" value="UniProtKB-KW"/>
</dbReference>
<evidence type="ECO:0000256" key="1">
    <source>
        <dbReference type="ARBA" id="ARBA00004173"/>
    </source>
</evidence>
<dbReference type="AlphaFoldDB" id="I0YM13"/>
<dbReference type="InterPro" id="IPR013219">
    <property type="entry name" value="Ribosomal_mS33"/>
</dbReference>
<keyword evidence="4" id="KW-0496">Mitochondrion</keyword>
<dbReference type="Proteomes" id="UP000007264">
    <property type="component" value="Unassembled WGS sequence"/>
</dbReference>
<evidence type="ECO:0000313" key="8">
    <source>
        <dbReference type="EMBL" id="EIE19432.1"/>
    </source>
</evidence>
<evidence type="ECO:0000256" key="2">
    <source>
        <dbReference type="ARBA" id="ARBA00008970"/>
    </source>
</evidence>
<accession>I0YM13</accession>
<dbReference type="GO" id="GO:0005840">
    <property type="term" value="C:ribosome"/>
    <property type="evidence" value="ECO:0007669"/>
    <property type="project" value="UniProtKB-KW"/>
</dbReference>
<dbReference type="EMBL" id="AGSI01000019">
    <property type="protein sequence ID" value="EIE19432.1"/>
    <property type="molecule type" value="Genomic_DNA"/>
</dbReference>